<sequence length="71" mass="7535">MASGNSGDPTSIQTCETTPILECMHAKGSLSSFDEDNEPQTSLTTLGVLVSGMLKNLQYTGIPRADVPVMF</sequence>
<dbReference type="Proteomes" id="UP001249851">
    <property type="component" value="Unassembled WGS sequence"/>
</dbReference>
<dbReference type="AlphaFoldDB" id="A0AAD9Q273"/>
<reference evidence="1" key="2">
    <citation type="journal article" date="2023" name="Science">
        <title>Genomic signatures of disease resistance in endangered staghorn corals.</title>
        <authorList>
            <person name="Vollmer S.V."/>
            <person name="Selwyn J.D."/>
            <person name="Despard B.A."/>
            <person name="Roesel C.L."/>
        </authorList>
    </citation>
    <scope>NUCLEOTIDE SEQUENCE</scope>
    <source>
        <strain evidence="1">K2</strain>
    </source>
</reference>
<proteinExistence type="predicted"/>
<accession>A0AAD9Q273</accession>
<protein>
    <submittedName>
        <fullName evidence="1">Uncharacterized protein</fullName>
    </submittedName>
</protein>
<name>A0AAD9Q273_ACRCE</name>
<reference evidence="1" key="1">
    <citation type="journal article" date="2023" name="G3 (Bethesda)">
        <title>Whole genome assembly and annotation of the endangered Caribbean coral Acropora cervicornis.</title>
        <authorList>
            <person name="Selwyn J.D."/>
            <person name="Vollmer S.V."/>
        </authorList>
    </citation>
    <scope>NUCLEOTIDE SEQUENCE</scope>
    <source>
        <strain evidence="1">K2</strain>
    </source>
</reference>
<gene>
    <name evidence="1" type="ORF">P5673_025302</name>
</gene>
<organism evidence="1 2">
    <name type="scientific">Acropora cervicornis</name>
    <name type="common">Staghorn coral</name>
    <dbReference type="NCBI Taxonomy" id="6130"/>
    <lineage>
        <taxon>Eukaryota</taxon>
        <taxon>Metazoa</taxon>
        <taxon>Cnidaria</taxon>
        <taxon>Anthozoa</taxon>
        <taxon>Hexacorallia</taxon>
        <taxon>Scleractinia</taxon>
        <taxon>Astrocoeniina</taxon>
        <taxon>Acroporidae</taxon>
        <taxon>Acropora</taxon>
    </lineage>
</organism>
<evidence type="ECO:0000313" key="1">
    <source>
        <dbReference type="EMBL" id="KAK2553331.1"/>
    </source>
</evidence>
<evidence type="ECO:0000313" key="2">
    <source>
        <dbReference type="Proteomes" id="UP001249851"/>
    </source>
</evidence>
<comment type="caution">
    <text evidence="1">The sequence shown here is derived from an EMBL/GenBank/DDBJ whole genome shotgun (WGS) entry which is preliminary data.</text>
</comment>
<dbReference type="EMBL" id="JARQWQ010000078">
    <property type="protein sequence ID" value="KAK2553331.1"/>
    <property type="molecule type" value="Genomic_DNA"/>
</dbReference>
<keyword evidence="2" id="KW-1185">Reference proteome</keyword>